<comment type="subcellular location">
    <subcellularLocation>
        <location evidence="4">Cytoplasm</location>
    </subcellularLocation>
</comment>
<feature type="binding site" evidence="12">
    <location>
        <position position="23"/>
    </location>
    <ligand>
        <name>a divalent metal cation</name>
        <dbReference type="ChEBI" id="CHEBI:60240"/>
    </ligand>
</feature>
<evidence type="ECO:0000313" key="15">
    <source>
        <dbReference type="EMBL" id="MBD3688993.1"/>
    </source>
</evidence>
<evidence type="ECO:0000256" key="11">
    <source>
        <dbReference type="ARBA" id="ARBA00023211"/>
    </source>
</evidence>
<evidence type="ECO:0000256" key="10">
    <source>
        <dbReference type="ARBA" id="ARBA00022801"/>
    </source>
</evidence>
<dbReference type="Gene3D" id="3.30.420.10">
    <property type="entry name" value="Ribonuclease H-like superfamily/Ribonuclease H"/>
    <property type="match status" value="1"/>
</dbReference>
<evidence type="ECO:0000256" key="4">
    <source>
        <dbReference type="ARBA" id="ARBA00004496"/>
    </source>
</evidence>
<dbReference type="GO" id="GO:0004523">
    <property type="term" value="F:RNA-DNA hybrid ribonuclease activity"/>
    <property type="evidence" value="ECO:0007669"/>
    <property type="project" value="UniProtKB-UniRule"/>
</dbReference>
<comment type="similarity">
    <text evidence="5 13">Belongs to the RNase HII family.</text>
</comment>
<dbReference type="SUPFAM" id="SSF53098">
    <property type="entry name" value="Ribonuclease H-like"/>
    <property type="match status" value="1"/>
</dbReference>
<dbReference type="GO" id="GO:0046872">
    <property type="term" value="F:metal ion binding"/>
    <property type="evidence" value="ECO:0007669"/>
    <property type="project" value="UniProtKB-KW"/>
</dbReference>
<comment type="cofactor">
    <cofactor evidence="2">
        <name>Mg(2+)</name>
        <dbReference type="ChEBI" id="CHEBI:18420"/>
    </cofactor>
</comment>
<comment type="cofactor">
    <cofactor evidence="12">
        <name>Mn(2+)</name>
        <dbReference type="ChEBI" id="CHEBI:29035"/>
    </cofactor>
    <cofactor evidence="12">
        <name>Mg(2+)</name>
        <dbReference type="ChEBI" id="CHEBI:18420"/>
    </cofactor>
    <text evidence="12">Manganese or magnesium. Binds 1 divalent metal ion per monomer in the absence of substrate. May bind a second metal ion after substrate binding.</text>
</comment>
<evidence type="ECO:0000256" key="1">
    <source>
        <dbReference type="ARBA" id="ARBA00000077"/>
    </source>
</evidence>
<dbReference type="GO" id="GO:0032299">
    <property type="term" value="C:ribonuclease H2 complex"/>
    <property type="evidence" value="ECO:0007669"/>
    <property type="project" value="TreeGrafter"/>
</dbReference>
<dbReference type="Pfam" id="PF01351">
    <property type="entry name" value="RNase_HII"/>
    <property type="match status" value="1"/>
</dbReference>
<dbReference type="Proteomes" id="UP000627538">
    <property type="component" value="Unassembled WGS sequence"/>
</dbReference>
<evidence type="ECO:0000256" key="3">
    <source>
        <dbReference type="ARBA" id="ARBA00004065"/>
    </source>
</evidence>
<dbReference type="GO" id="GO:0003723">
    <property type="term" value="F:RNA binding"/>
    <property type="evidence" value="ECO:0007669"/>
    <property type="project" value="UniProtKB-UniRule"/>
</dbReference>
<name>A0A8I0GA33_9ACTO</name>
<feature type="binding site" evidence="12">
    <location>
        <position position="120"/>
    </location>
    <ligand>
        <name>a divalent metal cation</name>
        <dbReference type="ChEBI" id="CHEBI:60240"/>
    </ligand>
</feature>
<keyword evidence="10 12" id="KW-0378">Hydrolase</keyword>
<dbReference type="CDD" id="cd07182">
    <property type="entry name" value="RNase_HII_bacteria_HII_like"/>
    <property type="match status" value="1"/>
</dbReference>
<keyword evidence="6" id="KW-0963">Cytoplasm</keyword>
<keyword evidence="8 12" id="KW-0479">Metal-binding</keyword>
<evidence type="ECO:0000256" key="12">
    <source>
        <dbReference type="PROSITE-ProRule" id="PRU01319"/>
    </source>
</evidence>
<dbReference type="AlphaFoldDB" id="A0A8I0GA33"/>
<dbReference type="PANTHER" id="PTHR10954">
    <property type="entry name" value="RIBONUCLEASE H2 SUBUNIT A"/>
    <property type="match status" value="1"/>
</dbReference>
<dbReference type="NCBIfam" id="NF000595">
    <property type="entry name" value="PRK00015.1-3"/>
    <property type="match status" value="1"/>
</dbReference>
<dbReference type="InterPro" id="IPR001352">
    <property type="entry name" value="RNase_HII/HIII"/>
</dbReference>
<evidence type="ECO:0000256" key="7">
    <source>
        <dbReference type="ARBA" id="ARBA00022722"/>
    </source>
</evidence>
<dbReference type="InterPro" id="IPR022898">
    <property type="entry name" value="RNase_HII"/>
</dbReference>
<reference evidence="15 16" key="1">
    <citation type="submission" date="2020-08" db="EMBL/GenBank/DDBJ databases">
        <title>Winkia gen. nov., sp. nov., isolated from faeces of the Anser albifrons in China.</title>
        <authorList>
            <person name="Liu Q."/>
        </authorList>
    </citation>
    <scope>NUCLEOTIDE SEQUENCE [LARGE SCALE GENOMIC DNA]</scope>
    <source>
        <strain evidence="15 16">C62</strain>
    </source>
</reference>
<feature type="domain" description="RNase H type-2" evidence="14">
    <location>
        <begin position="17"/>
        <end position="228"/>
    </location>
</feature>
<evidence type="ECO:0000256" key="5">
    <source>
        <dbReference type="ARBA" id="ARBA00007383"/>
    </source>
</evidence>
<keyword evidence="9 12" id="KW-0255">Endonuclease</keyword>
<evidence type="ECO:0000256" key="13">
    <source>
        <dbReference type="RuleBase" id="RU003515"/>
    </source>
</evidence>
<dbReference type="PROSITE" id="PS51975">
    <property type="entry name" value="RNASE_H_2"/>
    <property type="match status" value="1"/>
</dbReference>
<gene>
    <name evidence="15" type="ORF">H8R10_01930</name>
</gene>
<dbReference type="PANTHER" id="PTHR10954:SF18">
    <property type="entry name" value="RIBONUCLEASE HII"/>
    <property type="match status" value="1"/>
</dbReference>
<proteinExistence type="inferred from homology"/>
<evidence type="ECO:0000259" key="14">
    <source>
        <dbReference type="PROSITE" id="PS51975"/>
    </source>
</evidence>
<evidence type="ECO:0000256" key="6">
    <source>
        <dbReference type="ARBA" id="ARBA00022490"/>
    </source>
</evidence>
<dbReference type="GO" id="GO:0005737">
    <property type="term" value="C:cytoplasm"/>
    <property type="evidence" value="ECO:0007669"/>
    <property type="project" value="UniProtKB-SubCell"/>
</dbReference>
<evidence type="ECO:0000313" key="16">
    <source>
        <dbReference type="Proteomes" id="UP000627538"/>
    </source>
</evidence>
<protein>
    <recommendedName>
        <fullName evidence="13">Ribonuclease</fullName>
        <ecNumber evidence="13">3.1.26.4</ecNumber>
    </recommendedName>
</protein>
<keyword evidence="16" id="KW-1185">Reference proteome</keyword>
<dbReference type="GO" id="GO:0043137">
    <property type="term" value="P:DNA replication, removal of RNA primer"/>
    <property type="evidence" value="ECO:0007669"/>
    <property type="project" value="TreeGrafter"/>
</dbReference>
<evidence type="ECO:0000256" key="8">
    <source>
        <dbReference type="ARBA" id="ARBA00022723"/>
    </source>
</evidence>
<evidence type="ECO:0000256" key="2">
    <source>
        <dbReference type="ARBA" id="ARBA00001946"/>
    </source>
</evidence>
<comment type="caution">
    <text evidence="15">The sequence shown here is derived from an EMBL/GenBank/DDBJ whole genome shotgun (WGS) entry which is preliminary data.</text>
</comment>
<organism evidence="15 16">
    <name type="scientific">Nanchangia anserum</name>
    <dbReference type="NCBI Taxonomy" id="2692125"/>
    <lineage>
        <taxon>Bacteria</taxon>
        <taxon>Bacillati</taxon>
        <taxon>Actinomycetota</taxon>
        <taxon>Actinomycetes</taxon>
        <taxon>Actinomycetales</taxon>
        <taxon>Actinomycetaceae</taxon>
        <taxon>Nanchangia</taxon>
    </lineage>
</organism>
<comment type="function">
    <text evidence="3 13">Endonuclease that specifically degrades the RNA of RNA-DNA hybrids.</text>
</comment>
<dbReference type="GO" id="GO:0006298">
    <property type="term" value="P:mismatch repair"/>
    <property type="evidence" value="ECO:0007669"/>
    <property type="project" value="TreeGrafter"/>
</dbReference>
<dbReference type="EMBL" id="JACRUO010000001">
    <property type="protein sequence ID" value="MBD3688993.1"/>
    <property type="molecule type" value="Genomic_DNA"/>
</dbReference>
<feature type="binding site" evidence="12">
    <location>
        <position position="24"/>
    </location>
    <ligand>
        <name>a divalent metal cation</name>
        <dbReference type="ChEBI" id="CHEBI:60240"/>
    </ligand>
</feature>
<keyword evidence="11" id="KW-0464">Manganese</keyword>
<evidence type="ECO:0000256" key="9">
    <source>
        <dbReference type="ARBA" id="ARBA00022759"/>
    </source>
</evidence>
<sequence length="228" mass="24316">MREPTRDLETSLLATYPLIGGMDEVGRGALAGPVCVGVAVVGPDQGDAPEGLRDSKLLTPRRREQLAPHCERWVKDWAVGEATPDEIDRWGIIAALRLAGRRALTQVSLRGNAPGIVIVDGSHNWLRGGEADLLAPPDHPDNDADIVAPPPSMAQVKADRDVCVVAAASVIAKVRRDAAMVALADPGYDWARNKGYASPAHVAGLTALGPSPMHRRSWRLPGVDQSKE</sequence>
<keyword evidence="7 12" id="KW-0540">Nuclease</keyword>
<comment type="catalytic activity">
    <reaction evidence="1 12 13">
        <text>Endonucleolytic cleavage to 5'-phosphomonoester.</text>
        <dbReference type="EC" id="3.1.26.4"/>
    </reaction>
</comment>
<dbReference type="EC" id="3.1.26.4" evidence="13"/>
<dbReference type="InterPro" id="IPR024567">
    <property type="entry name" value="RNase_HII/HIII_dom"/>
</dbReference>
<dbReference type="InterPro" id="IPR036397">
    <property type="entry name" value="RNaseH_sf"/>
</dbReference>
<accession>A0A8I0GA33</accession>
<dbReference type="RefSeq" id="WP_191071073.1">
    <property type="nucleotide sequence ID" value="NZ_CP060506.1"/>
</dbReference>
<dbReference type="InterPro" id="IPR012337">
    <property type="entry name" value="RNaseH-like_sf"/>
</dbReference>